<proteinExistence type="predicted"/>
<keyword evidence="1" id="KW-1133">Transmembrane helix</keyword>
<dbReference type="Proteomes" id="UP000183317">
    <property type="component" value="Unassembled WGS sequence"/>
</dbReference>
<dbReference type="AlphaFoldDB" id="A0A1F5MGU8"/>
<accession>A0A1F5MGU8</accession>
<evidence type="ECO:0000256" key="1">
    <source>
        <dbReference type="SAM" id="Phobius"/>
    </source>
</evidence>
<protein>
    <recommendedName>
        <fullName evidence="4">Prepilin-type N-terminal cleavage/methylation domain-containing protein</fullName>
    </recommendedName>
</protein>
<feature type="transmembrane region" description="Helical" evidence="1">
    <location>
        <begin position="20"/>
        <end position="45"/>
    </location>
</feature>
<reference evidence="2 3" key="1">
    <citation type="journal article" date="2016" name="Nat. Commun.">
        <title>Thousands of microbial genomes shed light on interconnected biogeochemical processes in an aquifer system.</title>
        <authorList>
            <person name="Anantharaman K."/>
            <person name="Brown C.T."/>
            <person name="Hug L.A."/>
            <person name="Sharon I."/>
            <person name="Castelle C.J."/>
            <person name="Probst A.J."/>
            <person name="Thomas B.C."/>
            <person name="Singh A."/>
            <person name="Wilkins M.J."/>
            <person name="Karaoz U."/>
            <person name="Brodie E.L."/>
            <person name="Williams K.H."/>
            <person name="Hubbard S.S."/>
            <person name="Banfield J.F."/>
        </authorList>
    </citation>
    <scope>NUCLEOTIDE SEQUENCE [LARGE SCALE GENOMIC DNA]</scope>
</reference>
<keyword evidence="1" id="KW-0472">Membrane</keyword>
<name>A0A1F5MGU8_9BACT</name>
<evidence type="ECO:0000313" key="2">
    <source>
        <dbReference type="EMBL" id="OGE64579.1"/>
    </source>
</evidence>
<dbReference type="EMBL" id="MFDU01000008">
    <property type="protein sequence ID" value="OGE64579.1"/>
    <property type="molecule type" value="Genomic_DNA"/>
</dbReference>
<comment type="caution">
    <text evidence="2">The sequence shown here is derived from an EMBL/GenBank/DDBJ whole genome shotgun (WGS) entry which is preliminary data.</text>
</comment>
<keyword evidence="1" id="KW-0812">Transmembrane</keyword>
<organism evidence="2 3">
    <name type="scientific">Candidatus Daviesbacteria bacterium RIFCSPLOWO2_02_FULL_36_8</name>
    <dbReference type="NCBI Taxonomy" id="1797793"/>
    <lineage>
        <taxon>Bacteria</taxon>
        <taxon>Candidatus Daviesiibacteriota</taxon>
    </lineage>
</organism>
<evidence type="ECO:0000313" key="3">
    <source>
        <dbReference type="Proteomes" id="UP000183317"/>
    </source>
</evidence>
<gene>
    <name evidence="2" type="ORF">A3J13_01455</name>
</gene>
<evidence type="ECO:0008006" key="4">
    <source>
        <dbReference type="Google" id="ProtNLM"/>
    </source>
</evidence>
<sequence length="198" mass="21564">MSEARASALKKNGLTLVEALMALGLAAVTGVLLTVIIVNSTGLYYKESSKLQEGLNVNDTLAKVRSYVKESSGVVVSFSSGGTTYTSEINQLVLKVPSFDSSNNIISTTYDYYVFFLDAGKLRFRIFPDVLSSRKPQDQILTTLVDTLVFKYLDASVPPVEVPIVSAKKVLITLSLKQKAGAEYETITVSSEAYLRND</sequence>